<dbReference type="CDD" id="cd03284">
    <property type="entry name" value="ABC_MutS1"/>
    <property type="match status" value="1"/>
</dbReference>
<dbReference type="SUPFAM" id="SSF48334">
    <property type="entry name" value="DNA repair protein MutS, domain III"/>
    <property type="match status" value="1"/>
</dbReference>
<name>A0ABZ1BKD8_9FIRM</name>
<feature type="coiled-coil region" evidence="10">
    <location>
        <begin position="507"/>
        <end position="534"/>
    </location>
</feature>
<dbReference type="InterPro" id="IPR007696">
    <property type="entry name" value="DNA_mismatch_repair_MutS_core"/>
</dbReference>
<dbReference type="RefSeq" id="WP_324667524.1">
    <property type="nucleotide sequence ID" value="NZ_CP141614.1"/>
</dbReference>
<dbReference type="SUPFAM" id="SSF53150">
    <property type="entry name" value="DNA repair protein MutS, domain II"/>
    <property type="match status" value="1"/>
</dbReference>
<keyword evidence="3 7" id="KW-0227">DNA damage</keyword>
<dbReference type="PANTHER" id="PTHR11361">
    <property type="entry name" value="DNA MISMATCH REPAIR PROTEIN MUTS FAMILY MEMBER"/>
    <property type="match status" value="1"/>
</dbReference>
<dbReference type="Proteomes" id="UP001333102">
    <property type="component" value="Chromosome"/>
</dbReference>
<dbReference type="InterPro" id="IPR000432">
    <property type="entry name" value="DNA_mismatch_repair_MutS_C"/>
</dbReference>
<dbReference type="Gene3D" id="3.40.50.300">
    <property type="entry name" value="P-loop containing nucleotide triphosphate hydrolases"/>
    <property type="match status" value="1"/>
</dbReference>
<keyword evidence="4 7" id="KW-0067">ATP-binding</keyword>
<dbReference type="Gene3D" id="3.30.420.110">
    <property type="entry name" value="MutS, connector domain"/>
    <property type="match status" value="1"/>
</dbReference>
<keyword evidence="6 7" id="KW-0234">DNA repair</keyword>
<protein>
    <recommendedName>
        <fullName evidence="7 8">DNA mismatch repair protein MutS</fullName>
    </recommendedName>
</protein>
<dbReference type="SMART" id="SM00533">
    <property type="entry name" value="MUTSd"/>
    <property type="match status" value="1"/>
</dbReference>
<dbReference type="InterPro" id="IPR005748">
    <property type="entry name" value="DNA_mismatch_repair_MutS"/>
</dbReference>
<keyword evidence="10" id="KW-0175">Coiled coil</keyword>
<keyword evidence="5 7" id="KW-0238">DNA-binding</keyword>
<dbReference type="Pfam" id="PF01624">
    <property type="entry name" value="MutS_I"/>
    <property type="match status" value="1"/>
</dbReference>
<evidence type="ECO:0000256" key="4">
    <source>
        <dbReference type="ARBA" id="ARBA00022840"/>
    </source>
</evidence>
<dbReference type="Pfam" id="PF05188">
    <property type="entry name" value="MutS_II"/>
    <property type="match status" value="1"/>
</dbReference>
<dbReference type="Gene3D" id="1.10.1420.10">
    <property type="match status" value="2"/>
</dbReference>
<evidence type="ECO:0000256" key="3">
    <source>
        <dbReference type="ARBA" id="ARBA00022763"/>
    </source>
</evidence>
<dbReference type="InterPro" id="IPR017261">
    <property type="entry name" value="DNA_mismatch_repair_MutS/MSH"/>
</dbReference>
<keyword evidence="14" id="KW-1185">Reference proteome</keyword>
<organism evidence="13 14">
    <name type="scientific">Geochorda subterranea</name>
    <dbReference type="NCBI Taxonomy" id="3109564"/>
    <lineage>
        <taxon>Bacteria</taxon>
        <taxon>Bacillati</taxon>
        <taxon>Bacillota</taxon>
        <taxon>Limnochordia</taxon>
        <taxon>Limnochordales</taxon>
        <taxon>Geochordaceae</taxon>
        <taxon>Geochorda</taxon>
    </lineage>
</organism>
<dbReference type="InterPro" id="IPR007861">
    <property type="entry name" value="DNA_mismatch_repair_MutS_clamp"/>
</dbReference>
<dbReference type="Pfam" id="PF05192">
    <property type="entry name" value="MutS_III"/>
    <property type="match status" value="1"/>
</dbReference>
<evidence type="ECO:0000256" key="7">
    <source>
        <dbReference type="HAMAP-Rule" id="MF_00096"/>
    </source>
</evidence>
<dbReference type="PANTHER" id="PTHR11361:SF34">
    <property type="entry name" value="DNA MISMATCH REPAIR PROTEIN MSH1, MITOCHONDRIAL"/>
    <property type="match status" value="1"/>
</dbReference>
<sequence length="871" mass="95849">MLRQYQALKASYPDALLLFRLGDFYELFGRDAEIGAAILNITLTSREIGKGRRLPMCGVPYHAADAYVAQLVQAGHRVAICEQMEDPRLARGVVRREVIRVVTPGTLPDAAGRDRRYVAALWVGDQAVGLAMADVFTGELRATRLGADSPVEHEVWRAALDELVRLAVDEVVVPPRLTDDPRLAGAMRQTLRAAVTRWDSPAWSPDGARQTLRAHFGTATLDAFGIEAWPEAQVAAGAVLQYLLETQKDRLVHITTLQSYDPREGLAVDATTALNLELTTTLRQRSRKGSLLDVLDRTRTAAGARLLRRYLEEPLTDVAAIRARLDAVEALAASHLARRRLRDALQGMPDAERLLGRAGTGRATPKDLLSLRYFLERLDDIRRIAAEAGLERLPALEMDALGQPPAPLEALADHLARAIADDAPAQVRDSGYIREGYDAELDALRRGAEEGRRWIAGLEGRERERTGIRSLKVGFNRVFGYYIEVTRPNLKLVPPDYERRQTLTGAERFVTAELKEWESRVLEAEERIRLREAQIFQSLVERVLEQAPALQAASRAVARLDVAASLADLAVERAWVRPEVDEGPVIEIRQGRHPVVEAMMPDQPFVPNDLYLDMGARRLAIVTGPNMGGKSTFLRQAALLVLLAQMGSFVPARWARIGVVDRILSRVGASDDLASGRSTFMVEMSESAYILRHATPRSLVVLDEVGRGTATYDGLSLAWAIVEALQERGCRTLVATHYHELTELEGRLEGVFNLHAAVAHGEEGIVFLRQIRPGAADRSYGIEVARLAGLPERVVERAREVLAHLEGSAPSASRVAEEALADALVPDRETAPALSEPGPVGTYGGRPASRRPRPRARPSVADLAQSRLFEA</sequence>
<evidence type="ECO:0000313" key="13">
    <source>
        <dbReference type="EMBL" id="WRP13279.1"/>
    </source>
</evidence>
<dbReference type="SUPFAM" id="SSF52540">
    <property type="entry name" value="P-loop containing nucleoside triphosphate hydrolases"/>
    <property type="match status" value="1"/>
</dbReference>
<dbReference type="InterPro" id="IPR016151">
    <property type="entry name" value="DNA_mismatch_repair_MutS_N"/>
</dbReference>
<dbReference type="PROSITE" id="PS00486">
    <property type="entry name" value="DNA_MISMATCH_REPAIR_2"/>
    <property type="match status" value="1"/>
</dbReference>
<dbReference type="NCBIfam" id="NF003810">
    <property type="entry name" value="PRK05399.1"/>
    <property type="match status" value="1"/>
</dbReference>
<feature type="region of interest" description="Disordered" evidence="11">
    <location>
        <begin position="827"/>
        <end position="871"/>
    </location>
</feature>
<proteinExistence type="inferred from homology"/>
<dbReference type="InterPro" id="IPR045076">
    <property type="entry name" value="MutS"/>
</dbReference>
<evidence type="ECO:0000256" key="2">
    <source>
        <dbReference type="ARBA" id="ARBA00022741"/>
    </source>
</evidence>
<feature type="domain" description="DNA mismatch repair proteins mutS family" evidence="12">
    <location>
        <begin position="698"/>
        <end position="714"/>
    </location>
</feature>
<dbReference type="Pfam" id="PF05190">
    <property type="entry name" value="MutS_IV"/>
    <property type="match status" value="1"/>
</dbReference>
<evidence type="ECO:0000256" key="1">
    <source>
        <dbReference type="ARBA" id="ARBA00006271"/>
    </source>
</evidence>
<dbReference type="EMBL" id="CP141614">
    <property type="protein sequence ID" value="WRP13279.1"/>
    <property type="molecule type" value="Genomic_DNA"/>
</dbReference>
<evidence type="ECO:0000313" key="14">
    <source>
        <dbReference type="Proteomes" id="UP001333102"/>
    </source>
</evidence>
<dbReference type="InterPro" id="IPR027417">
    <property type="entry name" value="P-loop_NTPase"/>
</dbReference>
<dbReference type="PIRSF" id="PIRSF037677">
    <property type="entry name" value="DNA_mis_repair_Msh6"/>
    <property type="match status" value="1"/>
</dbReference>
<accession>A0ABZ1BKD8</accession>
<keyword evidence="2 7" id="KW-0547">Nucleotide-binding</keyword>
<comment type="function">
    <text evidence="7">This protein is involved in the repair of mismatches in DNA. It is possible that it carries out the mismatch recognition step. This protein has a weak ATPase activity.</text>
</comment>
<evidence type="ECO:0000256" key="8">
    <source>
        <dbReference type="NCBIfam" id="TIGR01070"/>
    </source>
</evidence>
<feature type="binding site" evidence="7">
    <location>
        <begin position="624"/>
        <end position="631"/>
    </location>
    <ligand>
        <name>ATP</name>
        <dbReference type="ChEBI" id="CHEBI:30616"/>
    </ligand>
</feature>
<dbReference type="Gene3D" id="3.40.1170.10">
    <property type="entry name" value="DNA repair protein MutS, domain I"/>
    <property type="match status" value="1"/>
</dbReference>
<dbReference type="InterPro" id="IPR007860">
    <property type="entry name" value="DNA_mmatch_repair_MutS_con_dom"/>
</dbReference>
<evidence type="ECO:0000256" key="9">
    <source>
        <dbReference type="RuleBase" id="RU003756"/>
    </source>
</evidence>
<reference evidence="14" key="1">
    <citation type="submission" date="2023-12" db="EMBL/GenBank/DDBJ databases">
        <title>Novel isolates from deep terrestrial aquifers shed light on the physiology and ecology of the class Limnochordia.</title>
        <authorList>
            <person name="Karnachuk O.V."/>
            <person name="Lukina A.P."/>
            <person name="Avakyan M.R."/>
            <person name="Kadnikov V."/>
            <person name="Begmatov S."/>
            <person name="Beletsky A.V."/>
            <person name="Mardanov A.V."/>
            <person name="Ravin N.V."/>
        </authorList>
    </citation>
    <scope>NUCLEOTIDE SEQUENCE [LARGE SCALE GENOMIC DNA]</scope>
    <source>
        <strain evidence="14">LN</strain>
    </source>
</reference>
<dbReference type="SMART" id="SM00534">
    <property type="entry name" value="MUTSac"/>
    <property type="match status" value="1"/>
</dbReference>
<dbReference type="InterPro" id="IPR036678">
    <property type="entry name" value="MutS_con_dom_sf"/>
</dbReference>
<dbReference type="InterPro" id="IPR036187">
    <property type="entry name" value="DNA_mismatch_repair_MutS_sf"/>
</dbReference>
<dbReference type="InterPro" id="IPR007695">
    <property type="entry name" value="DNA_mismatch_repair_MutS-lik_N"/>
</dbReference>
<evidence type="ECO:0000256" key="10">
    <source>
        <dbReference type="SAM" id="Coils"/>
    </source>
</evidence>
<dbReference type="HAMAP" id="MF_00096">
    <property type="entry name" value="MutS"/>
    <property type="match status" value="1"/>
</dbReference>
<gene>
    <name evidence="7 13" type="primary">mutS</name>
    <name evidence="13" type="ORF">VLY81_07380</name>
</gene>
<dbReference type="Pfam" id="PF00488">
    <property type="entry name" value="MutS_V"/>
    <property type="match status" value="1"/>
</dbReference>
<dbReference type="SUPFAM" id="SSF55271">
    <property type="entry name" value="DNA repair protein MutS, domain I"/>
    <property type="match status" value="1"/>
</dbReference>
<dbReference type="NCBIfam" id="TIGR01070">
    <property type="entry name" value="mutS1"/>
    <property type="match status" value="1"/>
</dbReference>
<evidence type="ECO:0000256" key="5">
    <source>
        <dbReference type="ARBA" id="ARBA00023125"/>
    </source>
</evidence>
<evidence type="ECO:0000256" key="6">
    <source>
        <dbReference type="ARBA" id="ARBA00023204"/>
    </source>
</evidence>
<evidence type="ECO:0000256" key="11">
    <source>
        <dbReference type="SAM" id="MobiDB-lite"/>
    </source>
</evidence>
<evidence type="ECO:0000259" key="12">
    <source>
        <dbReference type="PROSITE" id="PS00486"/>
    </source>
</evidence>
<comment type="similarity">
    <text evidence="1 7 9">Belongs to the DNA mismatch repair MutS family.</text>
</comment>